<sequence length="200" mass="22494">MSIDLLRKLGVYIDTDFLTPTQCQNLCQEIQKSSFAEAKVYDADTKSSTKDDALRQSLFGTVSSQADKEIRKKIMGLRTDLEHHFNEQFDAIFEAPKYLAYDTGHFFGAHTDDQLGRRINISIYLNDETSQENTQNNSYCGGSLKIYGLLDNPALKDWGVSLTGAQGLLVAYRADLLHEVTPVLSGSRYAIVSRFLKPRK</sequence>
<reference evidence="9" key="1">
    <citation type="journal article" date="2019" name="Int. J. Syst. Evol. Microbiol.">
        <title>The Global Catalogue of Microorganisms (GCM) 10K type strain sequencing project: providing services to taxonomists for standard genome sequencing and annotation.</title>
        <authorList>
            <consortium name="The Broad Institute Genomics Platform"/>
            <consortium name="The Broad Institute Genome Sequencing Center for Infectious Disease"/>
            <person name="Wu L."/>
            <person name="Ma J."/>
        </authorList>
    </citation>
    <scope>NUCLEOTIDE SEQUENCE [LARGE SCALE GENOMIC DNA]</scope>
    <source>
        <strain evidence="9">NBRC 110140</strain>
    </source>
</reference>
<dbReference type="RefSeq" id="WP_284375742.1">
    <property type="nucleotide sequence ID" value="NZ_BSNN01000002.1"/>
</dbReference>
<protein>
    <recommendedName>
        <fullName evidence="7">Fe2OG dioxygenase domain-containing protein</fullName>
    </recommendedName>
</protein>
<evidence type="ECO:0000313" key="9">
    <source>
        <dbReference type="Proteomes" id="UP001156694"/>
    </source>
</evidence>
<dbReference type="Pfam" id="PF13640">
    <property type="entry name" value="2OG-FeII_Oxy_3"/>
    <property type="match status" value="1"/>
</dbReference>
<dbReference type="InterPro" id="IPR006620">
    <property type="entry name" value="Pro_4_hyd_alph"/>
</dbReference>
<dbReference type="SMART" id="SM00702">
    <property type="entry name" value="P4Hc"/>
    <property type="match status" value="1"/>
</dbReference>
<evidence type="ECO:0000256" key="1">
    <source>
        <dbReference type="ARBA" id="ARBA00001961"/>
    </source>
</evidence>
<proteinExistence type="predicted"/>
<dbReference type="Gene3D" id="2.60.120.620">
    <property type="entry name" value="q2cbj1_9rhob like domain"/>
    <property type="match status" value="1"/>
</dbReference>
<evidence type="ECO:0000256" key="3">
    <source>
        <dbReference type="ARBA" id="ARBA00022896"/>
    </source>
</evidence>
<accession>A0ABQ5VSE2</accession>
<name>A0ABQ5VSE2_9RHOB</name>
<organism evidence="8 9">
    <name type="scientific">Amylibacter marinus</name>
    <dbReference type="NCBI Taxonomy" id="1475483"/>
    <lineage>
        <taxon>Bacteria</taxon>
        <taxon>Pseudomonadati</taxon>
        <taxon>Pseudomonadota</taxon>
        <taxon>Alphaproteobacteria</taxon>
        <taxon>Rhodobacterales</taxon>
        <taxon>Paracoccaceae</taxon>
        <taxon>Amylibacter</taxon>
    </lineage>
</organism>
<dbReference type="InterPro" id="IPR044862">
    <property type="entry name" value="Pro_4_hyd_alph_FE2OG_OXY"/>
</dbReference>
<keyword evidence="5" id="KW-0560">Oxidoreductase</keyword>
<dbReference type="Proteomes" id="UP001156694">
    <property type="component" value="Unassembled WGS sequence"/>
</dbReference>
<dbReference type="InterPro" id="IPR005123">
    <property type="entry name" value="Oxoglu/Fe-dep_dioxygenase_dom"/>
</dbReference>
<keyword evidence="4" id="KW-0223">Dioxygenase</keyword>
<gene>
    <name evidence="8" type="ORF">GCM10007939_04260</name>
</gene>
<evidence type="ECO:0000256" key="2">
    <source>
        <dbReference type="ARBA" id="ARBA00022723"/>
    </source>
</evidence>
<evidence type="ECO:0000259" key="7">
    <source>
        <dbReference type="PROSITE" id="PS51471"/>
    </source>
</evidence>
<feature type="domain" description="Fe2OG dioxygenase" evidence="7">
    <location>
        <begin position="88"/>
        <end position="197"/>
    </location>
</feature>
<evidence type="ECO:0000256" key="5">
    <source>
        <dbReference type="ARBA" id="ARBA00023002"/>
    </source>
</evidence>
<keyword evidence="6" id="KW-0408">Iron</keyword>
<keyword evidence="2" id="KW-0479">Metal-binding</keyword>
<comment type="caution">
    <text evidence="8">The sequence shown here is derived from an EMBL/GenBank/DDBJ whole genome shotgun (WGS) entry which is preliminary data.</text>
</comment>
<keyword evidence="9" id="KW-1185">Reference proteome</keyword>
<evidence type="ECO:0000256" key="4">
    <source>
        <dbReference type="ARBA" id="ARBA00022964"/>
    </source>
</evidence>
<dbReference type="EMBL" id="BSNN01000002">
    <property type="protein sequence ID" value="GLQ34143.1"/>
    <property type="molecule type" value="Genomic_DNA"/>
</dbReference>
<keyword evidence="3" id="KW-0847">Vitamin C</keyword>
<comment type="cofactor">
    <cofactor evidence="1">
        <name>L-ascorbate</name>
        <dbReference type="ChEBI" id="CHEBI:38290"/>
    </cofactor>
</comment>
<dbReference type="PROSITE" id="PS51471">
    <property type="entry name" value="FE2OG_OXY"/>
    <property type="match status" value="1"/>
</dbReference>
<evidence type="ECO:0000313" key="8">
    <source>
        <dbReference type="EMBL" id="GLQ34143.1"/>
    </source>
</evidence>
<evidence type="ECO:0000256" key="6">
    <source>
        <dbReference type="ARBA" id="ARBA00023004"/>
    </source>
</evidence>